<feature type="compositionally biased region" description="Pro residues" evidence="2">
    <location>
        <begin position="157"/>
        <end position="183"/>
    </location>
</feature>
<evidence type="ECO:0000256" key="1">
    <source>
        <dbReference type="ARBA" id="ARBA00022553"/>
    </source>
</evidence>
<evidence type="ECO:0000259" key="3">
    <source>
        <dbReference type="PROSITE" id="PS50006"/>
    </source>
</evidence>
<dbReference type="SUPFAM" id="SSF49879">
    <property type="entry name" value="SMAD/FHA domain"/>
    <property type="match status" value="2"/>
</dbReference>
<dbReference type="InterPro" id="IPR008984">
    <property type="entry name" value="SMAD_FHA_dom_sf"/>
</dbReference>
<dbReference type="InterPro" id="IPR000253">
    <property type="entry name" value="FHA_dom"/>
</dbReference>
<name>A0A1A2VR09_MYCSC</name>
<proteinExistence type="predicted"/>
<dbReference type="Gene3D" id="2.60.200.20">
    <property type="match status" value="2"/>
</dbReference>
<comment type="caution">
    <text evidence="4">The sequence shown here is derived from an EMBL/GenBank/DDBJ whole genome shotgun (WGS) entry which is preliminary data.</text>
</comment>
<feature type="region of interest" description="Disordered" evidence="2">
    <location>
        <begin position="116"/>
        <end position="221"/>
    </location>
</feature>
<dbReference type="InterPro" id="IPR050923">
    <property type="entry name" value="Cell_Proc_Reg/RNA_Proc"/>
</dbReference>
<sequence length="296" mass="31053">MLTVRYEGAERTFAPGNDVVIGRDLRADVRVAHPLISRTHLIVRFDQGRWVAIDNGSLNGLFVNHHRVPMVDIQDGLRVNIGNPDGPALTFEVGRHQGTAGRPPLTTSIPIVNPVTAASPRAPQGQSAGASWPGQPQQSASAAFRQPTHLPSGAQPVHPPSGPTPVPPPSGSMPSYPSGPQPRHPTGGQPAAPPSGPQHAPQIYRTPPNMPPAPPAGLETSRVAGDASNLATSMMKILRPGKAALESAPGAIKIGRANDNDIVIPEVLASRHHATLIPTPHGTEIHDNRSINGTSR</sequence>
<gene>
    <name evidence="4" type="ORF">A5679_16615</name>
</gene>
<dbReference type="Pfam" id="PF00498">
    <property type="entry name" value="FHA"/>
    <property type="match status" value="2"/>
</dbReference>
<dbReference type="AlphaFoldDB" id="A0A1A2VR09"/>
<accession>A0A1A2VR09</accession>
<evidence type="ECO:0000313" key="4">
    <source>
        <dbReference type="EMBL" id="OBI03305.1"/>
    </source>
</evidence>
<organism evidence="4 5">
    <name type="scientific">Mycobacterium scrofulaceum</name>
    <dbReference type="NCBI Taxonomy" id="1783"/>
    <lineage>
        <taxon>Bacteria</taxon>
        <taxon>Bacillati</taxon>
        <taxon>Actinomycetota</taxon>
        <taxon>Actinomycetes</taxon>
        <taxon>Mycobacteriales</taxon>
        <taxon>Mycobacteriaceae</taxon>
        <taxon>Mycobacterium</taxon>
    </lineage>
</organism>
<evidence type="ECO:0000313" key="5">
    <source>
        <dbReference type="Proteomes" id="UP000092207"/>
    </source>
</evidence>
<dbReference type="PROSITE" id="PS50006">
    <property type="entry name" value="FHA_DOMAIN"/>
    <property type="match status" value="2"/>
</dbReference>
<feature type="domain" description="FHA" evidence="3">
    <location>
        <begin position="252"/>
        <end position="296"/>
    </location>
</feature>
<dbReference type="PANTHER" id="PTHR23308">
    <property type="entry name" value="NUCLEAR INHIBITOR OF PROTEIN PHOSPHATASE-1"/>
    <property type="match status" value="1"/>
</dbReference>
<protein>
    <recommendedName>
        <fullName evidence="3">FHA domain-containing protein</fullName>
    </recommendedName>
</protein>
<keyword evidence="1" id="KW-0597">Phosphoprotein</keyword>
<feature type="domain" description="FHA" evidence="3">
    <location>
        <begin position="19"/>
        <end position="68"/>
    </location>
</feature>
<dbReference type="SMART" id="SM00240">
    <property type="entry name" value="FHA"/>
    <property type="match status" value="2"/>
</dbReference>
<reference evidence="4 5" key="1">
    <citation type="submission" date="2016-06" db="EMBL/GenBank/DDBJ databases">
        <authorList>
            <person name="Kjaerup R.B."/>
            <person name="Dalgaard T.S."/>
            <person name="Juul-Madsen H.R."/>
        </authorList>
    </citation>
    <scope>NUCLEOTIDE SEQUENCE [LARGE SCALE GENOMIC DNA]</scope>
    <source>
        <strain evidence="4 5">E2838</strain>
    </source>
</reference>
<dbReference type="EMBL" id="LZJY01000205">
    <property type="protein sequence ID" value="OBI03305.1"/>
    <property type="molecule type" value="Genomic_DNA"/>
</dbReference>
<dbReference type="CDD" id="cd22694">
    <property type="entry name" value="FHA_Rv1747-like_rpt1"/>
    <property type="match status" value="1"/>
</dbReference>
<dbReference type="Proteomes" id="UP000092207">
    <property type="component" value="Unassembled WGS sequence"/>
</dbReference>
<feature type="compositionally biased region" description="Polar residues" evidence="2">
    <location>
        <begin position="124"/>
        <end position="141"/>
    </location>
</feature>
<evidence type="ECO:0000256" key="2">
    <source>
        <dbReference type="SAM" id="MobiDB-lite"/>
    </source>
</evidence>